<dbReference type="PANTHER" id="PTHR12993">
    <property type="entry name" value="N-ACETYLGLUCOSAMINYL-PHOSPHATIDYLINOSITOL DE-N-ACETYLASE-RELATED"/>
    <property type="match status" value="1"/>
</dbReference>
<keyword evidence="2" id="KW-1185">Reference proteome</keyword>
<dbReference type="EMBL" id="JBHUGI010000034">
    <property type="protein sequence ID" value="MFD1929436.1"/>
    <property type="molecule type" value="Genomic_DNA"/>
</dbReference>
<dbReference type="InterPro" id="IPR024078">
    <property type="entry name" value="LmbE-like_dom_sf"/>
</dbReference>
<reference evidence="2" key="1">
    <citation type="journal article" date="2019" name="Int. J. Syst. Evol. Microbiol.">
        <title>The Global Catalogue of Microorganisms (GCM) 10K type strain sequencing project: providing services to taxonomists for standard genome sequencing and annotation.</title>
        <authorList>
            <consortium name="The Broad Institute Genomics Platform"/>
            <consortium name="The Broad Institute Genome Sequencing Center for Infectious Disease"/>
            <person name="Wu L."/>
            <person name="Ma J."/>
        </authorList>
    </citation>
    <scope>NUCLEOTIDE SEQUENCE [LARGE SCALE GENOMIC DNA]</scope>
    <source>
        <strain evidence="2">CGMCC 4.7177</strain>
    </source>
</reference>
<dbReference type="InterPro" id="IPR003737">
    <property type="entry name" value="GlcNAc_PI_deacetylase-related"/>
</dbReference>
<proteinExistence type="predicted"/>
<dbReference type="Pfam" id="PF02585">
    <property type="entry name" value="PIG-L"/>
    <property type="match status" value="1"/>
</dbReference>
<name>A0ABW4SJX8_9BACL</name>
<dbReference type="InterPro" id="IPR023841">
    <property type="entry name" value="BshB2"/>
</dbReference>
<comment type="caution">
    <text evidence="1">The sequence shown here is derived from an EMBL/GenBank/DDBJ whole genome shotgun (WGS) entry which is preliminary data.</text>
</comment>
<dbReference type="Gene3D" id="3.40.50.10320">
    <property type="entry name" value="LmbE-like"/>
    <property type="match status" value="1"/>
</dbReference>
<dbReference type="Proteomes" id="UP001597218">
    <property type="component" value="Unassembled WGS sequence"/>
</dbReference>
<evidence type="ECO:0000313" key="1">
    <source>
        <dbReference type="EMBL" id="MFD1929436.1"/>
    </source>
</evidence>
<dbReference type="PANTHER" id="PTHR12993:SF27">
    <property type="entry name" value="N-ACETYL-ALPHA-D-GLUCOSAMINYL L-MALATE DEACETYLASE 2-RELATED"/>
    <property type="match status" value="1"/>
</dbReference>
<sequence length="230" mass="26217">MIKKERHVLIVLPHPDDEAFGIAGTISTYREMGVPVTYACLTLGEMGRNLGNPPFANRETLPQIRKAELQKACDAMGLDDLRFMGLRDKTIEFEDDEKMVKLVTDLIDETNPSLVISFYPGLSVHPDHDASARAVVRAVRRMPEEDRPALYTIAFANNTVEVLGQPDIIHDIQHAQAKKIATLTAHASQTVWMMQGMEQKLADKDPEALKWFQYERFYSYNWDQDFEDSF</sequence>
<gene>
    <name evidence="1" type="primary">bshB2</name>
    <name evidence="1" type="ORF">ACFSFY_15445</name>
</gene>
<accession>A0ABW4SJX8</accession>
<protein>
    <submittedName>
        <fullName evidence="1">Bacillithiol biosynthesis deacetylase BshB2</fullName>
    </submittedName>
</protein>
<organism evidence="1 2">
    <name type="scientific">Sporosarcina siberiensis</name>
    <dbReference type="NCBI Taxonomy" id="1365606"/>
    <lineage>
        <taxon>Bacteria</taxon>
        <taxon>Bacillati</taxon>
        <taxon>Bacillota</taxon>
        <taxon>Bacilli</taxon>
        <taxon>Bacillales</taxon>
        <taxon>Caryophanaceae</taxon>
        <taxon>Sporosarcina</taxon>
    </lineage>
</organism>
<dbReference type="RefSeq" id="WP_381539562.1">
    <property type="nucleotide sequence ID" value="NZ_JBHUGI010000034.1"/>
</dbReference>
<dbReference type="NCBIfam" id="TIGR04000">
    <property type="entry name" value="thiol_BshB2"/>
    <property type="match status" value="1"/>
</dbReference>
<dbReference type="SUPFAM" id="SSF102588">
    <property type="entry name" value="LmbE-like"/>
    <property type="match status" value="1"/>
</dbReference>
<evidence type="ECO:0000313" key="2">
    <source>
        <dbReference type="Proteomes" id="UP001597218"/>
    </source>
</evidence>